<dbReference type="Proteomes" id="UP000030151">
    <property type="component" value="Unassembled WGS sequence"/>
</dbReference>
<gene>
    <name evidence="1" type="ORF">X797_010303</name>
</gene>
<protein>
    <submittedName>
        <fullName evidence="1">Uncharacterized protein</fullName>
    </submittedName>
</protein>
<sequence length="297" mass="33216">MGLRDRLSATRVMPLYSKTSSNPAHDSQTLPSLDLPFGMNDGFKTCYEVSSSVAKDCDGVAIKVFKIKGREKPCIGGIHPLKYHSADVQNPVLVESLKPIFTEKIGSRLDTEYTLTFAEPFQDLSLWVDFKSAWALFPRDCPVIERAKAARRSASVAYEDVDFDIDDDENGQEAAPDEQTTAGKRRRLTDAEILENEIFMPEKQEDLAYVSGLIGGKPKKLTGYTVNFYLKDIEPMVCNDKAYEHLVYDPQQKDLVLSFVESHGRASTLDGYVMTPEGMESGIRVTNPQAGKSQWLR</sequence>
<comment type="caution">
    <text evidence="1">The sequence shown here is derived from an EMBL/GenBank/DDBJ whole genome shotgun (WGS) entry which is preliminary data.</text>
</comment>
<accession>A0A014N917</accession>
<dbReference type="OrthoDB" id="10042665at2759"/>
<evidence type="ECO:0000313" key="1">
    <source>
        <dbReference type="EMBL" id="EXU96627.1"/>
    </source>
</evidence>
<organism evidence="1 2">
    <name type="scientific">Metarhizium robertsii</name>
    <dbReference type="NCBI Taxonomy" id="568076"/>
    <lineage>
        <taxon>Eukaryota</taxon>
        <taxon>Fungi</taxon>
        <taxon>Dikarya</taxon>
        <taxon>Ascomycota</taxon>
        <taxon>Pezizomycotina</taxon>
        <taxon>Sordariomycetes</taxon>
        <taxon>Hypocreomycetidae</taxon>
        <taxon>Hypocreales</taxon>
        <taxon>Clavicipitaceae</taxon>
        <taxon>Metarhizium</taxon>
    </lineage>
</organism>
<reference evidence="1 2" key="1">
    <citation type="submission" date="2014-02" db="EMBL/GenBank/DDBJ databases">
        <title>The genome sequence of the entomopathogenic fungus Metarhizium robertsii ARSEF 2575.</title>
        <authorList>
            <person name="Giuliano Garisto Donzelli B."/>
            <person name="Roe B.A."/>
            <person name="Macmil S.L."/>
            <person name="Krasnoff S.B."/>
            <person name="Gibson D.M."/>
        </authorList>
    </citation>
    <scope>NUCLEOTIDE SEQUENCE [LARGE SCALE GENOMIC DNA]</scope>
    <source>
        <strain evidence="1 2">ARSEF 2575</strain>
    </source>
</reference>
<proteinExistence type="predicted"/>
<dbReference type="AlphaFoldDB" id="A0A014N917"/>
<name>A0A014N917_9HYPO</name>
<dbReference type="HOGENOM" id="CLU_937156_0_0_1"/>
<dbReference type="EMBL" id="JELW01000047">
    <property type="protein sequence ID" value="EXU96627.1"/>
    <property type="molecule type" value="Genomic_DNA"/>
</dbReference>
<evidence type="ECO:0000313" key="2">
    <source>
        <dbReference type="Proteomes" id="UP000030151"/>
    </source>
</evidence>
<dbReference type="eggNOG" id="KOG0740">
    <property type="taxonomic scope" value="Eukaryota"/>
</dbReference>